<accession>A0ABV8CPA3</accession>
<keyword evidence="6" id="KW-0548">Nucleotidyltransferase</keyword>
<dbReference type="RefSeq" id="WP_377152519.1">
    <property type="nucleotide sequence ID" value="NZ_JBHSAF010000014.1"/>
</dbReference>
<dbReference type="InterPro" id="IPR043128">
    <property type="entry name" value="Rev_trsase/Diguanyl_cyclase"/>
</dbReference>
<keyword evidence="6" id="KW-0808">Transferase</keyword>
<dbReference type="SMART" id="SM00448">
    <property type="entry name" value="REC"/>
    <property type="match status" value="1"/>
</dbReference>
<dbReference type="NCBIfam" id="TIGR00254">
    <property type="entry name" value="GGDEF"/>
    <property type="match status" value="1"/>
</dbReference>
<reference evidence="7" key="1">
    <citation type="journal article" date="2019" name="Int. J. Syst. Evol. Microbiol.">
        <title>The Global Catalogue of Microorganisms (GCM) 10K type strain sequencing project: providing services to taxonomists for standard genome sequencing and annotation.</title>
        <authorList>
            <consortium name="The Broad Institute Genomics Platform"/>
            <consortium name="The Broad Institute Genome Sequencing Center for Infectious Disease"/>
            <person name="Wu L."/>
            <person name="Ma J."/>
        </authorList>
    </citation>
    <scope>NUCLEOTIDE SEQUENCE [LARGE SCALE GENOMIC DNA]</scope>
    <source>
        <strain evidence="7">CCUG 54939</strain>
    </source>
</reference>
<feature type="modified residue" description="4-aspartylphosphate" evidence="3">
    <location>
        <position position="59"/>
    </location>
</feature>
<evidence type="ECO:0000259" key="4">
    <source>
        <dbReference type="PROSITE" id="PS50110"/>
    </source>
</evidence>
<name>A0ABV8CPA3_9GAMM</name>
<dbReference type="EMBL" id="JBHSAF010000014">
    <property type="protein sequence ID" value="MFC3914047.1"/>
    <property type="molecule type" value="Genomic_DNA"/>
</dbReference>
<evidence type="ECO:0000313" key="7">
    <source>
        <dbReference type="Proteomes" id="UP001595692"/>
    </source>
</evidence>
<evidence type="ECO:0000256" key="1">
    <source>
        <dbReference type="ARBA" id="ARBA00012528"/>
    </source>
</evidence>
<dbReference type="InterPro" id="IPR029787">
    <property type="entry name" value="Nucleotide_cyclase"/>
</dbReference>
<dbReference type="PANTHER" id="PTHR45138">
    <property type="entry name" value="REGULATORY COMPONENTS OF SENSORY TRANSDUCTION SYSTEM"/>
    <property type="match status" value="1"/>
</dbReference>
<dbReference type="Pfam" id="PF00990">
    <property type="entry name" value="GGDEF"/>
    <property type="match status" value="1"/>
</dbReference>
<evidence type="ECO:0000259" key="5">
    <source>
        <dbReference type="PROSITE" id="PS50887"/>
    </source>
</evidence>
<dbReference type="PROSITE" id="PS50110">
    <property type="entry name" value="RESPONSE_REGULATORY"/>
    <property type="match status" value="1"/>
</dbReference>
<dbReference type="EC" id="2.7.7.65" evidence="1"/>
<dbReference type="Pfam" id="PF00072">
    <property type="entry name" value="Response_reg"/>
    <property type="match status" value="1"/>
</dbReference>
<dbReference type="InterPro" id="IPR001789">
    <property type="entry name" value="Sig_transdc_resp-reg_receiver"/>
</dbReference>
<dbReference type="SMART" id="SM00267">
    <property type="entry name" value="GGDEF"/>
    <property type="match status" value="1"/>
</dbReference>
<keyword evidence="7" id="KW-1185">Reference proteome</keyword>
<comment type="catalytic activity">
    <reaction evidence="2">
        <text>2 GTP = 3',3'-c-di-GMP + 2 diphosphate</text>
        <dbReference type="Rhea" id="RHEA:24898"/>
        <dbReference type="ChEBI" id="CHEBI:33019"/>
        <dbReference type="ChEBI" id="CHEBI:37565"/>
        <dbReference type="ChEBI" id="CHEBI:58805"/>
        <dbReference type="EC" id="2.7.7.65"/>
    </reaction>
</comment>
<keyword evidence="3" id="KW-0597">Phosphoprotein</keyword>
<proteinExistence type="predicted"/>
<dbReference type="InterPro" id="IPR000160">
    <property type="entry name" value="GGDEF_dom"/>
</dbReference>
<dbReference type="CDD" id="cd01949">
    <property type="entry name" value="GGDEF"/>
    <property type="match status" value="1"/>
</dbReference>
<evidence type="ECO:0000313" key="6">
    <source>
        <dbReference type="EMBL" id="MFC3914047.1"/>
    </source>
</evidence>
<feature type="domain" description="Response regulatory" evidence="4">
    <location>
        <begin position="11"/>
        <end position="126"/>
    </location>
</feature>
<evidence type="ECO:0000256" key="2">
    <source>
        <dbReference type="ARBA" id="ARBA00034247"/>
    </source>
</evidence>
<dbReference type="Gene3D" id="3.40.50.2300">
    <property type="match status" value="1"/>
</dbReference>
<dbReference type="SUPFAM" id="SSF55073">
    <property type="entry name" value="Nucleotide cyclase"/>
    <property type="match status" value="1"/>
</dbReference>
<feature type="domain" description="GGDEF" evidence="5">
    <location>
        <begin position="169"/>
        <end position="305"/>
    </location>
</feature>
<comment type="caution">
    <text evidence="6">The sequence shown here is derived from an EMBL/GenBank/DDBJ whole genome shotgun (WGS) entry which is preliminary data.</text>
</comment>
<dbReference type="Gene3D" id="3.30.70.270">
    <property type="match status" value="1"/>
</dbReference>
<dbReference type="GO" id="GO:0052621">
    <property type="term" value="F:diguanylate cyclase activity"/>
    <property type="evidence" value="ECO:0007669"/>
    <property type="project" value="UniProtKB-EC"/>
</dbReference>
<protein>
    <recommendedName>
        <fullName evidence="1">diguanylate cyclase</fullName>
        <ecNumber evidence="1">2.7.7.65</ecNumber>
    </recommendedName>
</protein>
<dbReference type="SUPFAM" id="SSF52172">
    <property type="entry name" value="CheY-like"/>
    <property type="match status" value="1"/>
</dbReference>
<dbReference type="Proteomes" id="UP001595692">
    <property type="component" value="Unassembled WGS sequence"/>
</dbReference>
<dbReference type="PROSITE" id="PS50887">
    <property type="entry name" value="GGDEF"/>
    <property type="match status" value="1"/>
</dbReference>
<organism evidence="6 7">
    <name type="scientific">Pseudaeromonas sharmana</name>
    <dbReference type="NCBI Taxonomy" id="328412"/>
    <lineage>
        <taxon>Bacteria</taxon>
        <taxon>Pseudomonadati</taxon>
        <taxon>Pseudomonadota</taxon>
        <taxon>Gammaproteobacteria</taxon>
        <taxon>Aeromonadales</taxon>
        <taxon>Aeromonadaceae</taxon>
        <taxon>Pseudaeromonas</taxon>
    </lineage>
</organism>
<dbReference type="InterPro" id="IPR011006">
    <property type="entry name" value="CheY-like_superfamily"/>
</dbReference>
<dbReference type="InterPro" id="IPR050469">
    <property type="entry name" value="Diguanylate_Cyclase"/>
</dbReference>
<evidence type="ECO:0000256" key="3">
    <source>
        <dbReference type="PROSITE-ProRule" id="PRU00169"/>
    </source>
</evidence>
<gene>
    <name evidence="6" type="ORF">ACFOSS_11280</name>
</gene>
<sequence>MECDQTALPARMLLVDDSPTNLRFLAHVLHNMGEIFFATCGQDALQIARDKQPDLILLDVEMPAMNGYEVCQHLKQDPALSDAAIIFVTSHQSMEHEVRALEAGAVDFISKPLNPPVVRARVRTHLTLKQQSDKLRQLANRDGMTGVFNRRAFDDMLSVEFRRHQRTRMPLGIAMLDVDFFKRYNDLYGHLQGDDCLRHIAHAIVASSRRPAESVCRYGGEEFIVILPNSDAQQTLKYGHWLREQIHRLALPHQAAELGIVTVSVGVTAAIPDASLSPLQMVQHCDQALYAAKHQGRDCVCLFQAPQDP</sequence>
<dbReference type="PANTHER" id="PTHR45138:SF9">
    <property type="entry name" value="DIGUANYLATE CYCLASE DGCM-RELATED"/>
    <property type="match status" value="1"/>
</dbReference>